<dbReference type="RefSeq" id="WP_245953315.1">
    <property type="nucleotide sequence ID" value="NZ_BFBY01000001.1"/>
</dbReference>
<dbReference type="Pfam" id="PF13673">
    <property type="entry name" value="Acetyltransf_10"/>
    <property type="match status" value="1"/>
</dbReference>
<dbReference type="InterPro" id="IPR039143">
    <property type="entry name" value="GNPNAT1-like"/>
</dbReference>
<reference evidence="3" key="1">
    <citation type="submission" date="2018-03" db="EMBL/GenBank/DDBJ databases">
        <title>New taxa in the Lactobacillus gasseri group.</title>
        <authorList>
            <person name="Tanizawa Y."/>
            <person name="Tohno M."/>
            <person name="Endo A."/>
            <person name="Arita M."/>
        </authorList>
    </citation>
    <scope>NUCLEOTIDE SEQUENCE [LARGE SCALE GENOMIC DNA]</scope>
    <source>
        <strain evidence="3">DSM 24759</strain>
    </source>
</reference>
<accession>A0A2Z6T678</accession>
<evidence type="ECO:0000259" key="1">
    <source>
        <dbReference type="PROSITE" id="PS51186"/>
    </source>
</evidence>
<evidence type="ECO:0000313" key="2">
    <source>
        <dbReference type="EMBL" id="GBG04166.1"/>
    </source>
</evidence>
<dbReference type="InterPro" id="IPR000182">
    <property type="entry name" value="GNAT_dom"/>
</dbReference>
<keyword evidence="3" id="KW-1185">Reference proteome</keyword>
<dbReference type="PANTHER" id="PTHR13355">
    <property type="entry name" value="GLUCOSAMINE 6-PHOSPHATE N-ACETYLTRANSFERASE"/>
    <property type="match status" value="1"/>
</dbReference>
<dbReference type="GO" id="GO:0008080">
    <property type="term" value="F:N-acetyltransferase activity"/>
    <property type="evidence" value="ECO:0007669"/>
    <property type="project" value="TreeGrafter"/>
</dbReference>
<dbReference type="CDD" id="cd04301">
    <property type="entry name" value="NAT_SF"/>
    <property type="match status" value="1"/>
</dbReference>
<name>A0A2Z6T678_9LACO</name>
<keyword evidence="2" id="KW-0808">Transferase</keyword>
<comment type="caution">
    <text evidence="2">The sequence shown here is derived from an EMBL/GenBank/DDBJ whole genome shotgun (WGS) entry which is preliminary data.</text>
</comment>
<dbReference type="InterPro" id="IPR016181">
    <property type="entry name" value="Acyl_CoA_acyltransferase"/>
</dbReference>
<dbReference type="AlphaFoldDB" id="A0A2Z6T678"/>
<dbReference type="Proteomes" id="UP000257317">
    <property type="component" value="Unassembled WGS sequence"/>
</dbReference>
<dbReference type="EMBL" id="BFBY01000001">
    <property type="protein sequence ID" value="GBG04166.1"/>
    <property type="molecule type" value="Genomic_DNA"/>
</dbReference>
<sequence length="147" mass="17093">MNFNFKTVDQMNGREMFCVERLRLETFVTEQEITLPELDDQDLKAIHVFQLNENKTDALATCRIFQDKQGKWILGRVAVSKQARGQGLGKKMLKAVHKYLKEEKGANSISCHAQQYVQKFYESLGYEIQGEVFQEANIDHIMMMKKL</sequence>
<dbReference type="PROSITE" id="PS51186">
    <property type="entry name" value="GNAT"/>
    <property type="match status" value="1"/>
</dbReference>
<gene>
    <name evidence="2" type="ORF">LrDSM24759_00800</name>
</gene>
<dbReference type="SUPFAM" id="SSF55729">
    <property type="entry name" value="Acyl-CoA N-acyltransferases (Nat)"/>
    <property type="match status" value="1"/>
</dbReference>
<dbReference type="Gene3D" id="3.40.630.30">
    <property type="match status" value="1"/>
</dbReference>
<feature type="domain" description="N-acetyltransferase" evidence="1">
    <location>
        <begin position="6"/>
        <end position="147"/>
    </location>
</feature>
<evidence type="ECO:0000313" key="3">
    <source>
        <dbReference type="Proteomes" id="UP000257317"/>
    </source>
</evidence>
<dbReference type="PANTHER" id="PTHR13355:SF22">
    <property type="entry name" value="SLL0786 PROTEIN"/>
    <property type="match status" value="1"/>
</dbReference>
<proteinExistence type="predicted"/>
<organism evidence="2 3">
    <name type="scientific">Lactobacillus rodentium</name>
    <dbReference type="NCBI Taxonomy" id="947835"/>
    <lineage>
        <taxon>Bacteria</taxon>
        <taxon>Bacillati</taxon>
        <taxon>Bacillota</taxon>
        <taxon>Bacilli</taxon>
        <taxon>Lactobacillales</taxon>
        <taxon>Lactobacillaceae</taxon>
        <taxon>Lactobacillus</taxon>
    </lineage>
</organism>
<protein>
    <submittedName>
        <fullName evidence="2">GNAT family acetyltransferase</fullName>
    </submittedName>
</protein>